<dbReference type="InterPro" id="IPR013088">
    <property type="entry name" value="Znf_NHR/GATA"/>
</dbReference>
<evidence type="ECO:0000256" key="9">
    <source>
        <dbReference type="SAM" id="MobiDB-lite"/>
    </source>
</evidence>
<feature type="compositionally biased region" description="Polar residues" evidence="9">
    <location>
        <begin position="695"/>
        <end position="715"/>
    </location>
</feature>
<evidence type="ECO:0000256" key="5">
    <source>
        <dbReference type="ARBA" id="ARBA00023125"/>
    </source>
</evidence>
<dbReference type="GO" id="GO:0043565">
    <property type="term" value="F:sequence-specific DNA binding"/>
    <property type="evidence" value="ECO:0007669"/>
    <property type="project" value="InterPro"/>
</dbReference>
<feature type="compositionally biased region" description="Basic and acidic residues" evidence="9">
    <location>
        <begin position="718"/>
        <end position="735"/>
    </location>
</feature>
<dbReference type="Gene3D" id="3.30.50.10">
    <property type="entry name" value="Erythroid Transcription Factor GATA-1, subunit A"/>
    <property type="match status" value="1"/>
</dbReference>
<dbReference type="InterPro" id="IPR001723">
    <property type="entry name" value="Nuclear_hrmn_rcpt"/>
</dbReference>
<dbReference type="OrthoDB" id="5771769at2759"/>
<evidence type="ECO:0000256" key="1">
    <source>
        <dbReference type="ARBA" id="ARBA00022723"/>
    </source>
</evidence>
<dbReference type="PROSITE" id="PS51030">
    <property type="entry name" value="NUCLEAR_REC_DBD_2"/>
    <property type="match status" value="1"/>
</dbReference>
<evidence type="ECO:0000256" key="3">
    <source>
        <dbReference type="ARBA" id="ARBA00022833"/>
    </source>
</evidence>
<dbReference type="InterPro" id="IPR001628">
    <property type="entry name" value="Znf_hrmn_rcpt"/>
</dbReference>
<accession>A0A8T0DC57</accession>
<feature type="compositionally biased region" description="Acidic residues" evidence="9">
    <location>
        <begin position="588"/>
        <end position="598"/>
    </location>
</feature>
<evidence type="ECO:0000313" key="11">
    <source>
        <dbReference type="EMBL" id="KAF8564524.1"/>
    </source>
</evidence>
<organism evidence="11 12">
    <name type="scientific">Paragonimus westermani</name>
    <dbReference type="NCBI Taxonomy" id="34504"/>
    <lineage>
        <taxon>Eukaryota</taxon>
        <taxon>Metazoa</taxon>
        <taxon>Spiralia</taxon>
        <taxon>Lophotrochozoa</taxon>
        <taxon>Platyhelminthes</taxon>
        <taxon>Trematoda</taxon>
        <taxon>Digenea</taxon>
        <taxon>Plagiorchiida</taxon>
        <taxon>Troglotremata</taxon>
        <taxon>Troglotrematidae</taxon>
        <taxon>Paragonimus</taxon>
    </lineage>
</organism>
<gene>
    <name evidence="11" type="ORF">P879_06965</name>
</gene>
<feature type="compositionally biased region" description="Low complexity" evidence="9">
    <location>
        <begin position="144"/>
        <end position="155"/>
    </location>
</feature>
<reference evidence="11 12" key="1">
    <citation type="submission" date="2019-07" db="EMBL/GenBank/DDBJ databases">
        <title>Annotation for the trematode Paragonimus westermani.</title>
        <authorList>
            <person name="Choi Y.-J."/>
        </authorList>
    </citation>
    <scope>NUCLEOTIDE SEQUENCE [LARGE SCALE GENOMIC DNA]</scope>
    <source>
        <strain evidence="11">180907_Pwestermani</strain>
    </source>
</reference>
<dbReference type="GO" id="GO:0003700">
    <property type="term" value="F:DNA-binding transcription factor activity"/>
    <property type="evidence" value="ECO:0007669"/>
    <property type="project" value="InterPro"/>
</dbReference>
<dbReference type="AlphaFoldDB" id="A0A8T0DC57"/>
<keyword evidence="1" id="KW-0479">Metal-binding</keyword>
<dbReference type="PANTHER" id="PTHR24083">
    <property type="entry name" value="NUCLEAR HORMONE RECEPTOR"/>
    <property type="match status" value="1"/>
</dbReference>
<dbReference type="SUPFAM" id="SSF48508">
    <property type="entry name" value="Nuclear receptor ligand-binding domain"/>
    <property type="match status" value="1"/>
</dbReference>
<dbReference type="EMBL" id="JTDF01008471">
    <property type="protein sequence ID" value="KAF8564524.1"/>
    <property type="molecule type" value="Genomic_DNA"/>
</dbReference>
<keyword evidence="4" id="KW-0805">Transcription regulation</keyword>
<keyword evidence="12" id="KW-1185">Reference proteome</keyword>
<feature type="region of interest" description="Disordered" evidence="9">
    <location>
        <begin position="578"/>
        <end position="602"/>
    </location>
</feature>
<dbReference type="Pfam" id="PF00105">
    <property type="entry name" value="zf-C4"/>
    <property type="match status" value="1"/>
</dbReference>
<comment type="caution">
    <text evidence="11">The sequence shown here is derived from an EMBL/GenBank/DDBJ whole genome shotgun (WGS) entry which is preliminary data.</text>
</comment>
<sequence length="842" mass="93953">MWANRTVDLNQVHHITESLPLGLDSGNTFLVRHQTDLSAEYRPHQSLYPVLGPVNPVQHTARGCIESLNTSHSIPSVPPQFHVDYNNSRNSAAAENTTVKLEPQYYPGLPLQSARCISIIPNRIYETQRSIDATECDLSNAPTSAQSSSKNSSDGDPSENSNLIAQVKRDGTETEEDEPDRDSCEESATSVESGEVHLCQVCGDRSSGKHYGQFTCEGCKSFFKRSVRRAASYICRSGGQCPVDAQRRNQCQACRMSRCLMAGMKKEAVQRARVTTMSHVLSTGYAASSNAQVMATAAAYLNSGMSTRSTNRSETLLGGYGRWMPSSITTSRQHETANHFDPTAFAVAARMAAAAALSRGAVRNPTGYIGQTMTSNRFASIPRRLPSGNSLGHMSHSIRHSDGNINLSGMQPWAHWSPYINQSGERGLFEQQPRLYTPEPYCWPNPRIQQPHQPTNVIETHGEFYRPREDPMNYGISEDTLAISSLPHVITHDLPSCTAPHLQRFCPDSSCPQSSTHDQPVLDGSNAMEAVKQWLKRPEFQLTPANSFTSTDQECWAMRTLQSVNTLIQRLYTDRQAWRQRQSGLSPEQDEPESEDEGHTEQWLLSSGTFRDRVGKLMSTNLIQTVPDTTHVGAIELDEVDKRKLASQAQILLKVLAEIEASHLSSATSHMLATKQGSDVRKPPEIEQALDICANHSQTDRITPTSQTMPWSQGMNGRRSEPVKQERADLTERAHTSPVEQDPVQLVHRRQMERIVFALRHLELDDFEWNCLKALVLLRPDWNFGVTNASTFKRNNPMQPVVSHWFVKADLFWPTSCRSITADGDTEAEKLTTDSSWRKGHT</sequence>
<dbReference type="InterPro" id="IPR050274">
    <property type="entry name" value="Nuclear_hormone_rcpt_NR2"/>
</dbReference>
<dbReference type="SUPFAM" id="SSF57716">
    <property type="entry name" value="Glucocorticoid receptor-like (DNA-binding domain)"/>
    <property type="match status" value="1"/>
</dbReference>
<dbReference type="GO" id="GO:0008270">
    <property type="term" value="F:zinc ion binding"/>
    <property type="evidence" value="ECO:0007669"/>
    <property type="project" value="UniProtKB-KW"/>
</dbReference>
<dbReference type="PRINTS" id="PR00398">
    <property type="entry name" value="STRDHORMONER"/>
</dbReference>
<evidence type="ECO:0000256" key="4">
    <source>
        <dbReference type="ARBA" id="ARBA00023015"/>
    </source>
</evidence>
<evidence type="ECO:0000313" key="12">
    <source>
        <dbReference type="Proteomes" id="UP000699462"/>
    </source>
</evidence>
<evidence type="ECO:0000256" key="2">
    <source>
        <dbReference type="ARBA" id="ARBA00022771"/>
    </source>
</evidence>
<keyword evidence="5" id="KW-0238">DNA-binding</keyword>
<keyword evidence="7" id="KW-0675">Receptor</keyword>
<protein>
    <recommendedName>
        <fullName evidence="10">Nuclear receptor domain-containing protein</fullName>
    </recommendedName>
</protein>
<name>A0A8T0DC57_9TREM</name>
<evidence type="ECO:0000256" key="7">
    <source>
        <dbReference type="ARBA" id="ARBA00023170"/>
    </source>
</evidence>
<proteinExistence type="predicted"/>
<dbReference type="PROSITE" id="PS00031">
    <property type="entry name" value="NUCLEAR_REC_DBD_1"/>
    <property type="match status" value="1"/>
</dbReference>
<feature type="compositionally biased region" description="Acidic residues" evidence="9">
    <location>
        <begin position="173"/>
        <end position="185"/>
    </location>
</feature>
<keyword evidence="6" id="KW-0804">Transcription</keyword>
<evidence type="ECO:0000256" key="8">
    <source>
        <dbReference type="ARBA" id="ARBA00023242"/>
    </source>
</evidence>
<keyword evidence="2" id="KW-0863">Zinc-finger</keyword>
<dbReference type="PRINTS" id="PR00047">
    <property type="entry name" value="STROIDFINGER"/>
</dbReference>
<feature type="domain" description="Nuclear receptor" evidence="10">
    <location>
        <begin position="196"/>
        <end position="271"/>
    </location>
</feature>
<evidence type="ECO:0000259" key="10">
    <source>
        <dbReference type="PROSITE" id="PS51030"/>
    </source>
</evidence>
<dbReference type="SMART" id="SM00399">
    <property type="entry name" value="ZnF_C4"/>
    <property type="match status" value="1"/>
</dbReference>
<feature type="region of interest" description="Disordered" evidence="9">
    <location>
        <begin position="138"/>
        <end position="189"/>
    </location>
</feature>
<keyword evidence="3" id="KW-0862">Zinc</keyword>
<feature type="region of interest" description="Disordered" evidence="9">
    <location>
        <begin position="694"/>
        <end position="743"/>
    </location>
</feature>
<dbReference type="Proteomes" id="UP000699462">
    <property type="component" value="Unassembled WGS sequence"/>
</dbReference>
<evidence type="ECO:0000256" key="6">
    <source>
        <dbReference type="ARBA" id="ARBA00023163"/>
    </source>
</evidence>
<keyword evidence="8" id="KW-0539">Nucleus</keyword>
<dbReference type="InterPro" id="IPR035500">
    <property type="entry name" value="NHR-like_dom_sf"/>
</dbReference>
<dbReference type="CDD" id="cd06916">
    <property type="entry name" value="NR_DBD_like"/>
    <property type="match status" value="1"/>
</dbReference>